<gene>
    <name evidence="3" type="ORF">AMON00008_LOCUS49743</name>
</gene>
<reference evidence="3" key="1">
    <citation type="submission" date="2021-01" db="EMBL/GenBank/DDBJ databases">
        <authorList>
            <person name="Corre E."/>
            <person name="Pelletier E."/>
            <person name="Niang G."/>
            <person name="Scheremetjew M."/>
            <person name="Finn R."/>
            <person name="Kale V."/>
            <person name="Holt S."/>
            <person name="Cochrane G."/>
            <person name="Meng A."/>
            <person name="Brown T."/>
            <person name="Cohen L."/>
        </authorList>
    </citation>
    <scope>NUCLEOTIDE SEQUENCE</scope>
    <source>
        <strain evidence="3">CCMP3105</strain>
    </source>
</reference>
<dbReference type="Gene3D" id="3.50.30.30">
    <property type="match status" value="1"/>
</dbReference>
<evidence type="ECO:0000313" key="3">
    <source>
        <dbReference type="EMBL" id="CAE4644633.1"/>
    </source>
</evidence>
<dbReference type="EMBL" id="HBNR01070235">
    <property type="protein sequence ID" value="CAE4644633.1"/>
    <property type="molecule type" value="Transcribed_RNA"/>
</dbReference>
<evidence type="ECO:0000259" key="2">
    <source>
        <dbReference type="Pfam" id="PF02225"/>
    </source>
</evidence>
<sequence length="236" mass="24543">MVRAPGWVAALGVTAASLQRHSLAEAAAAPGILSNLTATAADGGTEVYPAAPARWNAWHPENGRCPRGSRWRCNCPVPPGPESAAAAGPMVAAPAIGHKGLGLACSVSTLPPAPPRVSAVLLARRGDCAFHEKASAAQEAGYCGLLVANARAGPPHPYYGQLELPDMTAQSTGAISGIPDDQVGLPAWLLTKDTGDELFAQLRRGSVRVEVRDDVPKPPLGSGQEDEFGLREHHYE</sequence>
<feature type="region of interest" description="Disordered" evidence="1">
    <location>
        <begin position="213"/>
        <end position="236"/>
    </location>
</feature>
<feature type="domain" description="PA" evidence="2">
    <location>
        <begin position="118"/>
        <end position="198"/>
    </location>
</feature>
<name>A0A7S4SG55_9DINO</name>
<dbReference type="Pfam" id="PF02225">
    <property type="entry name" value="PA"/>
    <property type="match status" value="1"/>
</dbReference>
<dbReference type="SUPFAM" id="SSF52025">
    <property type="entry name" value="PA domain"/>
    <property type="match status" value="1"/>
</dbReference>
<dbReference type="AlphaFoldDB" id="A0A7S4SG55"/>
<protein>
    <recommendedName>
        <fullName evidence="2">PA domain-containing protein</fullName>
    </recommendedName>
</protein>
<evidence type="ECO:0000256" key="1">
    <source>
        <dbReference type="SAM" id="MobiDB-lite"/>
    </source>
</evidence>
<dbReference type="InterPro" id="IPR046450">
    <property type="entry name" value="PA_dom_sf"/>
</dbReference>
<proteinExistence type="predicted"/>
<accession>A0A7S4SG55</accession>
<dbReference type="InterPro" id="IPR003137">
    <property type="entry name" value="PA_domain"/>
</dbReference>
<organism evidence="3">
    <name type="scientific">Alexandrium monilatum</name>
    <dbReference type="NCBI Taxonomy" id="311494"/>
    <lineage>
        <taxon>Eukaryota</taxon>
        <taxon>Sar</taxon>
        <taxon>Alveolata</taxon>
        <taxon>Dinophyceae</taxon>
        <taxon>Gonyaulacales</taxon>
        <taxon>Pyrocystaceae</taxon>
        <taxon>Alexandrium</taxon>
    </lineage>
</organism>